<dbReference type="OrthoDB" id="8180181at2759"/>
<feature type="non-terminal residue" evidence="1">
    <location>
        <position position="1"/>
    </location>
</feature>
<protein>
    <submittedName>
        <fullName evidence="1">Uncharacterized protein</fullName>
    </submittedName>
</protein>
<accession>A0A6G0UA90</accession>
<comment type="caution">
    <text evidence="1">The sequence shown here is derived from an EMBL/GenBank/DDBJ whole genome shotgun (WGS) entry which is preliminary data.</text>
</comment>
<reference evidence="1 2" key="1">
    <citation type="submission" date="2019-08" db="EMBL/GenBank/DDBJ databases">
        <title>The genome of the soybean aphid Biotype 1, its phylome, world population structure and adaptation to the North American continent.</title>
        <authorList>
            <person name="Giordano R."/>
            <person name="Donthu R.K."/>
            <person name="Hernandez A.G."/>
            <person name="Wright C.L."/>
            <person name="Zimin A.V."/>
        </authorList>
    </citation>
    <scope>NUCLEOTIDE SEQUENCE [LARGE SCALE GENOMIC DNA]</scope>
    <source>
        <tissue evidence="1">Whole aphids</tissue>
    </source>
</reference>
<name>A0A6G0UA90_APHGL</name>
<dbReference type="AlphaFoldDB" id="A0A6G0UA90"/>
<evidence type="ECO:0000313" key="2">
    <source>
        <dbReference type="Proteomes" id="UP000475862"/>
    </source>
</evidence>
<sequence length="208" mass="23809">YTNIYNTNVVNTKNINLNCFVIVKLNKNVIIENVTRNFPNHAHNLTLLMLRTFLATALTRLAALGIANSNLRFTPVLVDVRTVLVVEFKAGGPIAKDRSLAVVLQDEQTESVDDEEADFPIKKIIIINNVLNFRFVSSFFLSYSSILFEYSTNVLCCSAICDLHCFNSHEDLLPSKLETEPSRIIKLRFLKHILFYKYLMVMEIHDNH</sequence>
<proteinExistence type="predicted"/>
<keyword evidence="2" id="KW-1185">Reference proteome</keyword>
<dbReference type="Proteomes" id="UP000475862">
    <property type="component" value="Unassembled WGS sequence"/>
</dbReference>
<dbReference type="EMBL" id="VYZN01000001">
    <property type="protein sequence ID" value="KAE9545212.1"/>
    <property type="molecule type" value="Genomic_DNA"/>
</dbReference>
<evidence type="ECO:0000313" key="1">
    <source>
        <dbReference type="EMBL" id="KAE9545212.1"/>
    </source>
</evidence>
<organism evidence="1 2">
    <name type="scientific">Aphis glycines</name>
    <name type="common">Soybean aphid</name>
    <dbReference type="NCBI Taxonomy" id="307491"/>
    <lineage>
        <taxon>Eukaryota</taxon>
        <taxon>Metazoa</taxon>
        <taxon>Ecdysozoa</taxon>
        <taxon>Arthropoda</taxon>
        <taxon>Hexapoda</taxon>
        <taxon>Insecta</taxon>
        <taxon>Pterygota</taxon>
        <taxon>Neoptera</taxon>
        <taxon>Paraneoptera</taxon>
        <taxon>Hemiptera</taxon>
        <taxon>Sternorrhyncha</taxon>
        <taxon>Aphidomorpha</taxon>
        <taxon>Aphidoidea</taxon>
        <taxon>Aphididae</taxon>
        <taxon>Aphidini</taxon>
        <taxon>Aphis</taxon>
        <taxon>Aphis</taxon>
    </lineage>
</organism>
<gene>
    <name evidence="1" type="ORF">AGLY_000755</name>
</gene>